<gene>
    <name evidence="1" type="ORF">DKG77_05700</name>
</gene>
<proteinExistence type="predicted"/>
<organism evidence="1 2">
    <name type="scientific">Flagellimonas aquimarina</name>
    <dbReference type="NCBI Taxonomy" id="2201895"/>
    <lineage>
        <taxon>Bacteria</taxon>
        <taxon>Pseudomonadati</taxon>
        <taxon>Bacteroidota</taxon>
        <taxon>Flavobacteriia</taxon>
        <taxon>Flavobacteriales</taxon>
        <taxon>Flavobacteriaceae</taxon>
        <taxon>Flagellimonas</taxon>
    </lineage>
</organism>
<dbReference type="RefSeq" id="WP_109661027.1">
    <property type="nucleotide sequence ID" value="NZ_QGEG01000001.1"/>
</dbReference>
<comment type="caution">
    <text evidence="1">The sequence shown here is derived from an EMBL/GenBank/DDBJ whole genome shotgun (WGS) entry which is preliminary data.</text>
</comment>
<dbReference type="OrthoDB" id="9798250at2"/>
<reference evidence="1 2" key="1">
    <citation type="submission" date="2018-05" db="EMBL/GenBank/DDBJ databases">
        <title>Complete genome sequence of Flagellimonas aquimarina ECD12 isolated from seaweed Ecklonia cava.</title>
        <authorList>
            <person name="Choi S."/>
            <person name="Seong C."/>
        </authorList>
    </citation>
    <scope>NUCLEOTIDE SEQUENCE [LARGE SCALE GENOMIC DNA]</scope>
    <source>
        <strain evidence="1 2">ECD12</strain>
    </source>
</reference>
<dbReference type="Gene3D" id="3.90.550.10">
    <property type="entry name" value="Spore Coat Polysaccharide Biosynthesis Protein SpsA, Chain A"/>
    <property type="match status" value="1"/>
</dbReference>
<dbReference type="InterPro" id="IPR029044">
    <property type="entry name" value="Nucleotide-diphossugar_trans"/>
</dbReference>
<dbReference type="AlphaFoldDB" id="A0A316L5V6"/>
<name>A0A316L5V6_9FLAO</name>
<dbReference type="NCBIfam" id="TIGR04282">
    <property type="entry name" value="glyco_like_cofC"/>
    <property type="match status" value="1"/>
</dbReference>
<dbReference type="GO" id="GO:0016740">
    <property type="term" value="F:transferase activity"/>
    <property type="evidence" value="ECO:0007669"/>
    <property type="project" value="UniProtKB-KW"/>
</dbReference>
<dbReference type="PANTHER" id="PTHR36529:SF1">
    <property type="entry name" value="GLYCOSYLTRANSFERASE"/>
    <property type="match status" value="1"/>
</dbReference>
<dbReference type="Pfam" id="PF09837">
    <property type="entry name" value="DUF2064"/>
    <property type="match status" value="1"/>
</dbReference>
<protein>
    <submittedName>
        <fullName evidence="1">Glycosyltransferase</fullName>
    </submittedName>
</protein>
<keyword evidence="2" id="KW-1185">Reference proteome</keyword>
<dbReference type="PANTHER" id="PTHR36529">
    <property type="entry name" value="SLL1095 PROTEIN"/>
    <property type="match status" value="1"/>
</dbReference>
<dbReference type="SUPFAM" id="SSF53448">
    <property type="entry name" value="Nucleotide-diphospho-sugar transferases"/>
    <property type="match status" value="1"/>
</dbReference>
<dbReference type="Proteomes" id="UP000245762">
    <property type="component" value="Unassembled WGS sequence"/>
</dbReference>
<accession>A0A316L5V6</accession>
<keyword evidence="1" id="KW-0808">Transferase</keyword>
<sequence length="208" mass="24028">MGKKNSNLLLIFTRNPELGKCKTRLAAKVGDKAALEIYKFLLEHTVSFTKGLKAEKQVFYSNTIWEDDVWDNSIYDKKLQNGIDLGIRMRNAFQDGFVSGFEKIIIIGSDMHDLSQEDIERAFAKLDDHDYVIGPAEDGGYYLLGMTKFKNELFENKEWGTETVLTRTLEDLKTENYLCLEAKNDVDLYEDIKDIEAFQPYLKHMDND</sequence>
<dbReference type="InterPro" id="IPR018641">
    <property type="entry name" value="Trfase_1_rSAM/seldom-assoc"/>
</dbReference>
<evidence type="ECO:0000313" key="1">
    <source>
        <dbReference type="EMBL" id="PWL40315.1"/>
    </source>
</evidence>
<dbReference type="EMBL" id="QGEG01000001">
    <property type="protein sequence ID" value="PWL40315.1"/>
    <property type="molecule type" value="Genomic_DNA"/>
</dbReference>
<evidence type="ECO:0000313" key="2">
    <source>
        <dbReference type="Proteomes" id="UP000245762"/>
    </source>
</evidence>